<organism evidence="3 4">
    <name type="scientific">Spiribacter insolitus</name>
    <dbReference type="NCBI Taxonomy" id="3122417"/>
    <lineage>
        <taxon>Bacteria</taxon>
        <taxon>Pseudomonadati</taxon>
        <taxon>Pseudomonadota</taxon>
        <taxon>Gammaproteobacteria</taxon>
        <taxon>Chromatiales</taxon>
        <taxon>Ectothiorhodospiraceae</taxon>
        <taxon>Spiribacter</taxon>
    </lineage>
</organism>
<reference evidence="3 4" key="1">
    <citation type="submission" date="2024-02" db="EMBL/GenBank/DDBJ databases">
        <title>New especies of Spiribacter isolated from saline water.</title>
        <authorList>
            <person name="Leon M.J."/>
            <person name="De La Haba R."/>
            <person name="Sanchez-Porro C."/>
            <person name="Ventosa A."/>
        </authorList>
    </citation>
    <scope>NUCLEOTIDE SEQUENCE [LARGE SCALE GENOMIC DNA]</scope>
    <source>
        <strain evidence="4">ag22IC4-189</strain>
    </source>
</reference>
<feature type="domain" description="HD-GYP" evidence="2">
    <location>
        <begin position="206"/>
        <end position="417"/>
    </location>
</feature>
<sequence>MRSLIPGRPNPDIEAFVGIRGISFNEAAEDLRRKIIQNILAAITIAALALLIVTLSRVVMEGWQPLFAFLWVASGLTVGAYLFRSWLSIGQISLLLWLSWTAMAFGAFVVVGMASMGPVFFMLAVSMAAIGLRLKHVLGLVLLKFILLMGVTFLIQTGRLTPVPSTGLAFLTNPLIWVLHSILLSIASVVVVYATAVLVRFYFEIADRTRQNFYHSLGLMSLARDTETGEHIFRIEDYSEILYELLSEGTYGEDWTPDFDLEKLKKASRLHDLGKISIPDSVLQKPGGLTPEEFEIIKTHTDVGARLIEQIADKCRGVDRETLELARDIARWHHENWTGGGYPDGLSGREIPLAARIVSICDVYDALRSERPYKPAWSHQDTVDEIARMGHKFDPRILDSFMFCQQKFDGVWRRYMRVEESP</sequence>
<protein>
    <submittedName>
        <fullName evidence="3">HD-GYP domain-containing protein</fullName>
        <ecNumber evidence="3">3.1.4.-</ecNumber>
    </submittedName>
</protein>
<dbReference type="PANTHER" id="PTHR45228">
    <property type="entry name" value="CYCLIC DI-GMP PHOSPHODIESTERASE TM_0186-RELATED"/>
    <property type="match status" value="1"/>
</dbReference>
<keyword evidence="1" id="KW-0472">Membrane</keyword>
<evidence type="ECO:0000313" key="4">
    <source>
        <dbReference type="Proteomes" id="UP001556637"/>
    </source>
</evidence>
<keyword evidence="1" id="KW-1133">Transmembrane helix</keyword>
<dbReference type="PANTHER" id="PTHR45228:SF8">
    <property type="entry name" value="TWO-COMPONENT RESPONSE REGULATOR-RELATED"/>
    <property type="match status" value="1"/>
</dbReference>
<evidence type="ECO:0000256" key="1">
    <source>
        <dbReference type="SAM" id="Phobius"/>
    </source>
</evidence>
<gene>
    <name evidence="3" type="ORF">V6X30_04685</name>
</gene>
<dbReference type="EMBL" id="JBAKFF010000001">
    <property type="protein sequence ID" value="MEX0430699.1"/>
    <property type="molecule type" value="Genomic_DNA"/>
</dbReference>
<dbReference type="InterPro" id="IPR052020">
    <property type="entry name" value="Cyclic_di-GMP/3'3'-cGAMP_PDE"/>
</dbReference>
<keyword evidence="4" id="KW-1185">Reference proteome</keyword>
<dbReference type="InterPro" id="IPR037522">
    <property type="entry name" value="HD_GYP_dom"/>
</dbReference>
<feature type="transmembrane region" description="Helical" evidence="1">
    <location>
        <begin position="175"/>
        <end position="203"/>
    </location>
</feature>
<dbReference type="GO" id="GO:0016787">
    <property type="term" value="F:hydrolase activity"/>
    <property type="evidence" value="ECO:0007669"/>
    <property type="project" value="UniProtKB-KW"/>
</dbReference>
<dbReference type="SMART" id="SM00471">
    <property type="entry name" value="HDc"/>
    <property type="match status" value="1"/>
</dbReference>
<feature type="transmembrane region" description="Helical" evidence="1">
    <location>
        <begin position="137"/>
        <end position="155"/>
    </location>
</feature>
<proteinExistence type="predicted"/>
<dbReference type="CDD" id="cd00077">
    <property type="entry name" value="HDc"/>
    <property type="match status" value="1"/>
</dbReference>
<dbReference type="InterPro" id="IPR003607">
    <property type="entry name" value="HD/PDEase_dom"/>
</dbReference>
<keyword evidence="1" id="KW-0812">Transmembrane</keyword>
<name>A0ABV3T7N8_9GAMM</name>
<dbReference type="Gene3D" id="1.10.3210.10">
    <property type="entry name" value="Hypothetical protein af1432"/>
    <property type="match status" value="1"/>
</dbReference>
<dbReference type="Proteomes" id="UP001556637">
    <property type="component" value="Unassembled WGS sequence"/>
</dbReference>
<dbReference type="RefSeq" id="WP_367983487.1">
    <property type="nucleotide sequence ID" value="NZ_JBAKFF010000001.1"/>
</dbReference>
<dbReference type="PROSITE" id="PS51832">
    <property type="entry name" value="HD_GYP"/>
    <property type="match status" value="1"/>
</dbReference>
<comment type="caution">
    <text evidence="3">The sequence shown here is derived from an EMBL/GenBank/DDBJ whole genome shotgun (WGS) entry which is preliminary data.</text>
</comment>
<feature type="transmembrane region" description="Helical" evidence="1">
    <location>
        <begin position="35"/>
        <end position="54"/>
    </location>
</feature>
<evidence type="ECO:0000259" key="2">
    <source>
        <dbReference type="PROSITE" id="PS51832"/>
    </source>
</evidence>
<dbReference type="EC" id="3.1.4.-" evidence="3"/>
<feature type="transmembrane region" description="Helical" evidence="1">
    <location>
        <begin position="95"/>
        <end position="125"/>
    </location>
</feature>
<keyword evidence="3" id="KW-0378">Hydrolase</keyword>
<accession>A0ABV3T7N8</accession>
<feature type="transmembrane region" description="Helical" evidence="1">
    <location>
        <begin position="66"/>
        <end position="83"/>
    </location>
</feature>
<evidence type="ECO:0000313" key="3">
    <source>
        <dbReference type="EMBL" id="MEX0430699.1"/>
    </source>
</evidence>
<dbReference type="SUPFAM" id="SSF109604">
    <property type="entry name" value="HD-domain/PDEase-like"/>
    <property type="match status" value="1"/>
</dbReference>
<dbReference type="Pfam" id="PF13487">
    <property type="entry name" value="HD_5"/>
    <property type="match status" value="1"/>
</dbReference>